<name>A0A834M1F9_RHOSS</name>
<dbReference type="GO" id="GO:0005758">
    <property type="term" value="C:mitochondrial intermembrane space"/>
    <property type="evidence" value="ECO:0007669"/>
    <property type="project" value="UniProtKB-SubCell"/>
</dbReference>
<dbReference type="CDD" id="cd15900">
    <property type="entry name" value="EFh_MICU"/>
    <property type="match status" value="1"/>
</dbReference>
<feature type="compositionally biased region" description="Low complexity" evidence="14">
    <location>
        <begin position="68"/>
        <end position="85"/>
    </location>
</feature>
<evidence type="ECO:0000256" key="6">
    <source>
        <dbReference type="ARBA" id="ARBA00022737"/>
    </source>
</evidence>
<dbReference type="AlphaFoldDB" id="A0A834M1F9"/>
<comment type="subcellular location">
    <subcellularLocation>
        <location evidence="1">Mitochondrion inner membrane</location>
    </subcellularLocation>
    <subcellularLocation>
        <location evidence="2">Mitochondrion intermembrane space</location>
    </subcellularLocation>
</comment>
<evidence type="ECO:0000256" key="4">
    <source>
        <dbReference type="ARBA" id="ARBA00022568"/>
    </source>
</evidence>
<evidence type="ECO:0000256" key="9">
    <source>
        <dbReference type="ARBA" id="ARBA00022946"/>
    </source>
</evidence>
<dbReference type="Pfam" id="PF00036">
    <property type="entry name" value="EF-hand_1"/>
    <property type="match status" value="1"/>
</dbReference>
<feature type="region of interest" description="Disordered" evidence="14">
    <location>
        <begin position="64"/>
        <end position="85"/>
    </location>
</feature>
<dbReference type="Gene3D" id="1.10.238.10">
    <property type="entry name" value="EF-hand"/>
    <property type="match status" value="3"/>
</dbReference>
<accession>A0A834M1F9</accession>
<dbReference type="CDD" id="cd00051">
    <property type="entry name" value="EFh"/>
    <property type="match status" value="1"/>
</dbReference>
<organism evidence="16 17">
    <name type="scientific">Rhododendron simsii</name>
    <name type="common">Sims's rhododendron</name>
    <dbReference type="NCBI Taxonomy" id="118357"/>
    <lineage>
        <taxon>Eukaryota</taxon>
        <taxon>Viridiplantae</taxon>
        <taxon>Streptophyta</taxon>
        <taxon>Embryophyta</taxon>
        <taxon>Tracheophyta</taxon>
        <taxon>Spermatophyta</taxon>
        <taxon>Magnoliopsida</taxon>
        <taxon>eudicotyledons</taxon>
        <taxon>Gunneridae</taxon>
        <taxon>Pentapetalae</taxon>
        <taxon>asterids</taxon>
        <taxon>Ericales</taxon>
        <taxon>Ericaceae</taxon>
        <taxon>Ericoideae</taxon>
        <taxon>Rhodoreae</taxon>
        <taxon>Rhododendron</taxon>
    </lineage>
</organism>
<keyword evidence="12" id="KW-0472">Membrane</keyword>
<dbReference type="Pfam" id="PF13202">
    <property type="entry name" value="EF-hand_5"/>
    <property type="match status" value="1"/>
</dbReference>
<keyword evidence="7" id="KW-0999">Mitochondrion inner membrane</keyword>
<evidence type="ECO:0000256" key="2">
    <source>
        <dbReference type="ARBA" id="ARBA00004569"/>
    </source>
</evidence>
<gene>
    <name evidence="16" type="ORF">RHSIM_Rhsim01G0050600</name>
</gene>
<dbReference type="OrthoDB" id="186625at2759"/>
<keyword evidence="3" id="KW-0813">Transport</keyword>
<evidence type="ECO:0000256" key="12">
    <source>
        <dbReference type="ARBA" id="ARBA00023136"/>
    </source>
</evidence>
<dbReference type="Pfam" id="PF13833">
    <property type="entry name" value="EF-hand_8"/>
    <property type="match status" value="1"/>
</dbReference>
<evidence type="ECO:0000256" key="3">
    <source>
        <dbReference type="ARBA" id="ARBA00022448"/>
    </source>
</evidence>
<keyword evidence="5" id="KW-0479">Metal-binding</keyword>
<keyword evidence="4" id="KW-0109">Calcium transport</keyword>
<dbReference type="InterPro" id="IPR011992">
    <property type="entry name" value="EF-hand-dom_pair"/>
</dbReference>
<evidence type="ECO:0000256" key="10">
    <source>
        <dbReference type="ARBA" id="ARBA00023065"/>
    </source>
</evidence>
<dbReference type="InterPro" id="IPR039800">
    <property type="entry name" value="MICU1/2/3"/>
</dbReference>
<keyword evidence="10" id="KW-0406">Ion transport</keyword>
<sequence>MCIYPSIHMQTPLSPQIPIPFLLLVAKLQRIRRSNTYTMHYSRALLRPSWPSIRRGISAQRPIRCPISTQSNGPSSSSRSSCGGSTSYGENSGCTNMESVIKSVLSWAVVFGPGLGLCYWSSSLSDSNSFWALADSGEESMEPEKKPKFLFGDAYRRKVFFKYEKRMRMQSPPEKVFEYFASIRTPSGEVLMTPADLMRAIVPVFSPSESNRVREGFLKGELVPGELHCAPSDFFMLFDTNDDGLISFAEYIFFVTILSIPESSFSVAFKMFDLNNNGQIDKEEFKKVMALMRTYNRQGAHHRDGLRIGLNVTGSVENGGLLEYFFGKDGNECLEHEKFVQFLRDLHDEILRLEFAHYDYKSQGTISAKDFALSMVASADVSHINKFLDRVEELNDEPYLREVRITFEEFKNFAELRQRLQPLSMAIFSHGKVTGQLTKPDFQRAAYQVCGISLTDNVIDMIFYVFDANRDGSLSTDEFLRVLQRRERGMSLPREKTGFMGFMSCLMDCTNNCSYSKMLH</sequence>
<dbReference type="SMART" id="SM00054">
    <property type="entry name" value="EFh"/>
    <property type="match status" value="3"/>
</dbReference>
<evidence type="ECO:0000256" key="13">
    <source>
        <dbReference type="ARBA" id="ARBA00038333"/>
    </source>
</evidence>
<dbReference type="GO" id="GO:0005509">
    <property type="term" value="F:calcium ion binding"/>
    <property type="evidence" value="ECO:0007669"/>
    <property type="project" value="InterPro"/>
</dbReference>
<evidence type="ECO:0000256" key="14">
    <source>
        <dbReference type="SAM" id="MobiDB-lite"/>
    </source>
</evidence>
<dbReference type="EMBL" id="WJXA01000001">
    <property type="protein sequence ID" value="KAF7153523.1"/>
    <property type="molecule type" value="Genomic_DNA"/>
</dbReference>
<dbReference type="Proteomes" id="UP000626092">
    <property type="component" value="Unassembled WGS sequence"/>
</dbReference>
<dbReference type="PROSITE" id="PS00018">
    <property type="entry name" value="EF_HAND_1"/>
    <property type="match status" value="2"/>
</dbReference>
<evidence type="ECO:0000256" key="5">
    <source>
        <dbReference type="ARBA" id="ARBA00022723"/>
    </source>
</evidence>
<evidence type="ECO:0000256" key="7">
    <source>
        <dbReference type="ARBA" id="ARBA00022792"/>
    </source>
</evidence>
<evidence type="ECO:0000256" key="1">
    <source>
        <dbReference type="ARBA" id="ARBA00004273"/>
    </source>
</evidence>
<protein>
    <recommendedName>
        <fullName evidence="15">EF-hand domain-containing protein</fullName>
    </recommendedName>
</protein>
<comment type="similarity">
    <text evidence="13">Belongs to the MICU1 family. MICU1 subfamily.</text>
</comment>
<evidence type="ECO:0000313" key="17">
    <source>
        <dbReference type="Proteomes" id="UP000626092"/>
    </source>
</evidence>
<proteinExistence type="inferred from homology"/>
<comment type="caution">
    <text evidence="16">The sequence shown here is derived from an EMBL/GenBank/DDBJ whole genome shotgun (WGS) entry which is preliminary data.</text>
</comment>
<dbReference type="PANTHER" id="PTHR12294:SF1">
    <property type="entry name" value="CALCIUM UPTAKE PROTEIN 1, MITOCHONDRIAL"/>
    <property type="match status" value="1"/>
</dbReference>
<dbReference type="InterPro" id="IPR018247">
    <property type="entry name" value="EF_Hand_1_Ca_BS"/>
</dbReference>
<reference evidence="16" key="1">
    <citation type="submission" date="2019-11" db="EMBL/GenBank/DDBJ databases">
        <authorList>
            <person name="Liu Y."/>
            <person name="Hou J."/>
            <person name="Li T.-Q."/>
            <person name="Guan C.-H."/>
            <person name="Wu X."/>
            <person name="Wu H.-Z."/>
            <person name="Ling F."/>
            <person name="Zhang R."/>
            <person name="Shi X.-G."/>
            <person name="Ren J.-P."/>
            <person name="Chen E.-F."/>
            <person name="Sun J.-M."/>
        </authorList>
    </citation>
    <scope>NUCLEOTIDE SEQUENCE</scope>
    <source>
        <strain evidence="16">Adult_tree_wgs_1</strain>
        <tissue evidence="16">Leaves</tissue>
    </source>
</reference>
<dbReference type="SUPFAM" id="SSF47473">
    <property type="entry name" value="EF-hand"/>
    <property type="match status" value="1"/>
</dbReference>
<keyword evidence="17" id="KW-1185">Reference proteome</keyword>
<feature type="domain" description="EF-hand" evidence="15">
    <location>
        <begin position="260"/>
        <end position="295"/>
    </location>
</feature>
<evidence type="ECO:0000256" key="11">
    <source>
        <dbReference type="ARBA" id="ARBA00023128"/>
    </source>
</evidence>
<keyword evidence="6" id="KW-0677">Repeat</keyword>
<dbReference type="InterPro" id="IPR002048">
    <property type="entry name" value="EF_hand_dom"/>
</dbReference>
<dbReference type="GO" id="GO:0036444">
    <property type="term" value="P:calcium import into the mitochondrion"/>
    <property type="evidence" value="ECO:0007669"/>
    <property type="project" value="TreeGrafter"/>
</dbReference>
<evidence type="ECO:0000259" key="15">
    <source>
        <dbReference type="PROSITE" id="PS50222"/>
    </source>
</evidence>
<keyword evidence="8" id="KW-0106">Calcium</keyword>
<dbReference type="GO" id="GO:0051560">
    <property type="term" value="P:mitochondrial calcium ion homeostasis"/>
    <property type="evidence" value="ECO:0007669"/>
    <property type="project" value="TreeGrafter"/>
</dbReference>
<keyword evidence="9" id="KW-0809">Transit peptide</keyword>
<dbReference type="PROSITE" id="PS50222">
    <property type="entry name" value="EF_HAND_2"/>
    <property type="match status" value="2"/>
</dbReference>
<keyword evidence="11" id="KW-0496">Mitochondrion</keyword>
<dbReference type="GO" id="GO:1990246">
    <property type="term" value="C:uniplex complex"/>
    <property type="evidence" value="ECO:0007669"/>
    <property type="project" value="TreeGrafter"/>
</dbReference>
<evidence type="ECO:0000256" key="8">
    <source>
        <dbReference type="ARBA" id="ARBA00022837"/>
    </source>
</evidence>
<feature type="domain" description="EF-hand" evidence="15">
    <location>
        <begin position="454"/>
        <end position="489"/>
    </location>
</feature>
<dbReference type="PANTHER" id="PTHR12294">
    <property type="entry name" value="EF HAND DOMAIN FAMILY A1,A2-RELATED"/>
    <property type="match status" value="1"/>
</dbReference>
<evidence type="ECO:0000313" key="16">
    <source>
        <dbReference type="EMBL" id="KAF7153523.1"/>
    </source>
</evidence>